<evidence type="ECO:0000256" key="1">
    <source>
        <dbReference type="ARBA" id="ARBA00022737"/>
    </source>
</evidence>
<evidence type="ECO:0000256" key="2">
    <source>
        <dbReference type="ARBA" id="ARBA00022803"/>
    </source>
</evidence>
<dbReference type="InterPro" id="IPR011990">
    <property type="entry name" value="TPR-like_helical_dom_sf"/>
</dbReference>
<feature type="region of interest" description="Disordered" evidence="4">
    <location>
        <begin position="403"/>
        <end position="438"/>
    </location>
</feature>
<feature type="region of interest" description="Disordered" evidence="4">
    <location>
        <begin position="800"/>
        <end position="886"/>
    </location>
</feature>
<dbReference type="Pfam" id="PF13181">
    <property type="entry name" value="TPR_8"/>
    <property type="match status" value="1"/>
</dbReference>
<name>A0A6P8HB54_ACTTE</name>
<dbReference type="GO" id="GO:0031514">
    <property type="term" value="C:motile cilium"/>
    <property type="evidence" value="ECO:0007669"/>
    <property type="project" value="TreeGrafter"/>
</dbReference>
<feature type="compositionally biased region" description="Low complexity" evidence="4">
    <location>
        <begin position="869"/>
        <end position="886"/>
    </location>
</feature>
<dbReference type="AlphaFoldDB" id="A0A6P8HB54"/>
<dbReference type="InterPro" id="IPR019734">
    <property type="entry name" value="TPR_rpt"/>
</dbReference>
<dbReference type="SMART" id="SM00028">
    <property type="entry name" value="TPR"/>
    <property type="match status" value="7"/>
</dbReference>
<evidence type="ECO:0000313" key="6">
    <source>
        <dbReference type="Proteomes" id="UP000515163"/>
    </source>
</evidence>
<feature type="compositionally biased region" description="Polar residues" evidence="4">
    <location>
        <begin position="234"/>
        <end position="243"/>
    </location>
</feature>
<proteinExistence type="predicted"/>
<protein>
    <submittedName>
        <fullName evidence="7">Cilia- and flagella-associated protein 70-like</fullName>
    </submittedName>
</protein>
<keyword evidence="6" id="KW-1185">Reference proteome</keyword>
<feature type="repeat" description="TPR" evidence="3">
    <location>
        <begin position="945"/>
        <end position="978"/>
    </location>
</feature>
<evidence type="ECO:0000313" key="7">
    <source>
        <dbReference type="RefSeq" id="XP_031552846.1"/>
    </source>
</evidence>
<feature type="domain" description="C2" evidence="5">
    <location>
        <begin position="1"/>
        <end position="130"/>
    </location>
</feature>
<accession>A0A6P8HB54</accession>
<evidence type="ECO:0000256" key="3">
    <source>
        <dbReference type="PROSITE-ProRule" id="PRU00339"/>
    </source>
</evidence>
<evidence type="ECO:0000256" key="4">
    <source>
        <dbReference type="SAM" id="MobiDB-lite"/>
    </source>
</evidence>
<dbReference type="GO" id="GO:0060271">
    <property type="term" value="P:cilium assembly"/>
    <property type="evidence" value="ECO:0007669"/>
    <property type="project" value="TreeGrafter"/>
</dbReference>
<dbReference type="OrthoDB" id="10262375at2759"/>
<feature type="repeat" description="TPR" evidence="3">
    <location>
        <begin position="1016"/>
        <end position="1049"/>
    </location>
</feature>
<dbReference type="FunCoup" id="A0A6P8HB54">
    <property type="interactions" value="64"/>
</dbReference>
<dbReference type="InterPro" id="IPR052628">
    <property type="entry name" value="CFAP70"/>
</dbReference>
<feature type="compositionally biased region" description="Polar residues" evidence="4">
    <location>
        <begin position="809"/>
        <end position="818"/>
    </location>
</feature>
<dbReference type="InterPro" id="IPR000008">
    <property type="entry name" value="C2_dom"/>
</dbReference>
<dbReference type="RefSeq" id="XP_031552846.1">
    <property type="nucleotide sequence ID" value="XM_031696986.1"/>
</dbReference>
<dbReference type="InParanoid" id="A0A6P8HB54"/>
<feature type="repeat" description="TPR" evidence="3">
    <location>
        <begin position="660"/>
        <end position="693"/>
    </location>
</feature>
<dbReference type="SUPFAM" id="SSF48452">
    <property type="entry name" value="TPR-like"/>
    <property type="match status" value="1"/>
</dbReference>
<dbReference type="PROSITE" id="PS50004">
    <property type="entry name" value="C2"/>
    <property type="match status" value="1"/>
</dbReference>
<dbReference type="KEGG" id="aten:116290017"/>
<dbReference type="GeneID" id="116290017"/>
<feature type="region of interest" description="Disordered" evidence="4">
    <location>
        <begin position="220"/>
        <end position="243"/>
    </location>
</feature>
<dbReference type="PANTHER" id="PTHR44314:SF1">
    <property type="entry name" value="CILIA- AND FLAGELLA-ASSOCIATED PROTEIN 70"/>
    <property type="match status" value="1"/>
</dbReference>
<keyword evidence="1" id="KW-0677">Repeat</keyword>
<dbReference type="GO" id="GO:0003341">
    <property type="term" value="P:cilium movement"/>
    <property type="evidence" value="ECO:0007669"/>
    <property type="project" value="TreeGrafter"/>
</dbReference>
<dbReference type="GO" id="GO:0070062">
    <property type="term" value="C:extracellular exosome"/>
    <property type="evidence" value="ECO:0007669"/>
    <property type="project" value="TreeGrafter"/>
</dbReference>
<feature type="compositionally biased region" description="Polar residues" evidence="4">
    <location>
        <begin position="835"/>
        <end position="868"/>
    </location>
</feature>
<evidence type="ECO:0000259" key="5">
    <source>
        <dbReference type="PROSITE" id="PS50004"/>
    </source>
</evidence>
<dbReference type="Gene3D" id="1.25.40.10">
    <property type="entry name" value="Tetratricopeptide repeat domain"/>
    <property type="match status" value="3"/>
</dbReference>
<dbReference type="Proteomes" id="UP000515163">
    <property type="component" value="Unplaced"/>
</dbReference>
<dbReference type="PROSITE" id="PS50005">
    <property type="entry name" value="TPR"/>
    <property type="match status" value="3"/>
</dbReference>
<reference evidence="7" key="1">
    <citation type="submission" date="2025-08" db="UniProtKB">
        <authorList>
            <consortium name="RefSeq"/>
        </authorList>
    </citation>
    <scope>IDENTIFICATION</scope>
    <source>
        <tissue evidence="7">Tentacle</tissue>
    </source>
</reference>
<organism evidence="6 7">
    <name type="scientific">Actinia tenebrosa</name>
    <name type="common">Australian red waratah sea anemone</name>
    <dbReference type="NCBI Taxonomy" id="6105"/>
    <lineage>
        <taxon>Eukaryota</taxon>
        <taxon>Metazoa</taxon>
        <taxon>Cnidaria</taxon>
        <taxon>Anthozoa</taxon>
        <taxon>Hexacorallia</taxon>
        <taxon>Actiniaria</taxon>
        <taxon>Actiniidae</taxon>
        <taxon>Actinia</taxon>
    </lineage>
</organism>
<gene>
    <name evidence="7" type="primary">LOC116290017</name>
</gene>
<sequence>MSSEENVENVRAPEVVTINVARCKNLKGSKGEAISSLVRVEFGSVLLGESTKVEANTETFTTEYNFNATFECSFDDPTHLDSIAHKPVIITVTEVLPKDKKGKEEKTNILGQTCVDLLPLLQGESTFTVVQSVQPVNNLNPLPADTSLEQTLPEIEITVSVAQPLLREAQLDLSNLVSVCVDSAYSIPEAMQPAQPFLYTVSLPIPLSAEKENTVVLPNGILRTPGEKEPANQRKWSSAPSASGTSIYIPASAVHEEIAVDEEDGDLKEKEDVQFRLEAMHEKNHITWNAERRCFLSSEASESLQAKIAQNRYWPIEIMRTPLPQTTKSKGKQTASEEEVAISYHGVAYVNMAPLLYPGVTRIRGAYLVKPYLENEVLEKTKRKGNLAEEAARIASGMSRTLASAMAQKLPAPSKQGKNEPKPKPSAAALKPEMGSDIDTTEMKNVEGQQYLEARTFITLEIKLSNPLVPKRPPSSLARKVAEYIPPRPVFARKTGGSKKAIEDYHNQVTVAANSLLEEFRQMFGNDLMGGDFQETNETADHRRRKIIYELNTSGKYFAFKEQLKLSVIKLVREKYLKTSAFTDKEELQAFLSELYIFLVDQMHQALSKFLSADDSPEEPPPVTDSAMLKHFAREAEVNQNYELAAKYYQERLARSKNDASHWFDYGAFCLLIGDIAKAEECFKETIALNQRHVSGLLLYGCVSLMLERYEEAETFLENATCVEPKNVVAWTLLGLYYDSIQNDIGAERAFLEANRLNVVHPVQTERPPSTEQQLVGDVESTGHIIEDTTAAEDEIHTVRSEIPEVQVDNVSTDDNPPQTQETEQEKQDEMPPSTAGQQSSTVIASETQLSKHPSLSKPQTQSSSFNGPSKPGSAPASAAESTTVVQENEATAEVVVEEVKPQETKSSVGIFLQTATFLLEVNALQLAESALAHELVACSGEPSAEYYITLGRLKIQQMQYEEAEDKLKQAIVLNHQNPDCWALIGHLNYLMGKTEEARENYERTLSYITEASDMHAIYLRLASIYLEKGQFQQAKDTFLKACVRSPSCVSWLGVGIASYRLGDLMEAEDALSEANILNNKDPEVWGYLSLVCLNTTRQLEAEQAYKYALKLNLKDENLLNEIHDVQERVGFGNPIVA</sequence>
<keyword evidence="2 3" id="KW-0802">TPR repeat</keyword>
<dbReference type="PANTHER" id="PTHR44314">
    <property type="entry name" value="CILIA- AND FLAGELLA-ASSOCIATED PROTEIN 70"/>
    <property type="match status" value="1"/>
</dbReference>